<dbReference type="InterPro" id="IPR050807">
    <property type="entry name" value="TransReg_Diox_bact_type"/>
</dbReference>
<evidence type="ECO:0000313" key="3">
    <source>
        <dbReference type="EMBL" id="AZR73414.1"/>
    </source>
</evidence>
<keyword evidence="1" id="KW-0238">DNA-binding</keyword>
<proteinExistence type="predicted"/>
<dbReference type="SMART" id="SM00530">
    <property type="entry name" value="HTH_XRE"/>
    <property type="match status" value="2"/>
</dbReference>
<dbReference type="InterPro" id="IPR001387">
    <property type="entry name" value="Cro/C1-type_HTH"/>
</dbReference>
<dbReference type="OrthoDB" id="9814553at2"/>
<keyword evidence="4" id="KW-1185">Reference proteome</keyword>
<dbReference type="GO" id="GO:0003700">
    <property type="term" value="F:DNA-binding transcription factor activity"/>
    <property type="evidence" value="ECO:0007669"/>
    <property type="project" value="TreeGrafter"/>
</dbReference>
<evidence type="ECO:0000256" key="1">
    <source>
        <dbReference type="ARBA" id="ARBA00023125"/>
    </source>
</evidence>
<dbReference type="SUPFAM" id="SSF47413">
    <property type="entry name" value="lambda repressor-like DNA-binding domains"/>
    <property type="match status" value="2"/>
</dbReference>
<gene>
    <name evidence="3" type="ORF">BBF96_08470</name>
</gene>
<evidence type="ECO:0000313" key="4">
    <source>
        <dbReference type="Proteomes" id="UP000267250"/>
    </source>
</evidence>
<feature type="domain" description="HTH cro/C1-type" evidence="2">
    <location>
        <begin position="12"/>
        <end position="66"/>
    </location>
</feature>
<dbReference type="RefSeq" id="WP_127016752.1">
    <property type="nucleotide sequence ID" value="NZ_CP016379.1"/>
</dbReference>
<name>A0A3S9SYR6_9FIRM</name>
<reference evidence="3 4" key="1">
    <citation type="submission" date="2016-07" db="EMBL/GenBank/DDBJ databases">
        <title>Genome and transcriptome analysis of iron-reducing fermentative bacteria Anoxybacter fermentans.</title>
        <authorList>
            <person name="Zeng X."/>
            <person name="Shao Z."/>
        </authorList>
    </citation>
    <scope>NUCLEOTIDE SEQUENCE [LARGE SCALE GENOMIC DNA]</scope>
    <source>
        <strain evidence="3 4">DY22613</strain>
    </source>
</reference>
<dbReference type="PANTHER" id="PTHR46797:SF1">
    <property type="entry name" value="METHYLPHOSPHONATE SYNTHASE"/>
    <property type="match status" value="1"/>
</dbReference>
<dbReference type="PANTHER" id="PTHR46797">
    <property type="entry name" value="HTH-TYPE TRANSCRIPTIONAL REGULATOR"/>
    <property type="match status" value="1"/>
</dbReference>
<dbReference type="Proteomes" id="UP000267250">
    <property type="component" value="Chromosome"/>
</dbReference>
<dbReference type="Pfam" id="PF01381">
    <property type="entry name" value="HTH_3"/>
    <property type="match status" value="1"/>
</dbReference>
<sequence length="170" mass="19691">MTEELKILGEKLAQYRDRHGLTLQDVGKAIGVSKGHASKLENGNANPSFNTLIKIAEFMKIPLYYLFMPTEEMNRRKFIEMVNKRLEELKWDLEKLQKATGINYFRLADFMQGNNTPTVGEMKKIASALEINFENILELKFGLFENLLLEFGLNDSQINNLIEYIKTHMK</sequence>
<evidence type="ECO:0000259" key="2">
    <source>
        <dbReference type="PROSITE" id="PS50943"/>
    </source>
</evidence>
<dbReference type="CDD" id="cd00093">
    <property type="entry name" value="HTH_XRE"/>
    <property type="match status" value="2"/>
</dbReference>
<dbReference type="GO" id="GO:0003677">
    <property type="term" value="F:DNA binding"/>
    <property type="evidence" value="ECO:0007669"/>
    <property type="project" value="UniProtKB-KW"/>
</dbReference>
<dbReference type="GO" id="GO:0005829">
    <property type="term" value="C:cytosol"/>
    <property type="evidence" value="ECO:0007669"/>
    <property type="project" value="TreeGrafter"/>
</dbReference>
<dbReference type="PROSITE" id="PS50943">
    <property type="entry name" value="HTH_CROC1"/>
    <property type="match status" value="1"/>
</dbReference>
<dbReference type="AlphaFoldDB" id="A0A3S9SYR6"/>
<accession>A0A3S9SYR6</accession>
<dbReference type="InterPro" id="IPR010982">
    <property type="entry name" value="Lambda_DNA-bd_dom_sf"/>
</dbReference>
<dbReference type="KEGG" id="aft:BBF96_08470"/>
<organism evidence="3 4">
    <name type="scientific">Anoxybacter fermentans</name>
    <dbReference type="NCBI Taxonomy" id="1323375"/>
    <lineage>
        <taxon>Bacteria</taxon>
        <taxon>Bacillati</taxon>
        <taxon>Bacillota</taxon>
        <taxon>Clostridia</taxon>
        <taxon>Halanaerobiales</taxon>
        <taxon>Anoxybacter</taxon>
    </lineage>
</organism>
<protein>
    <recommendedName>
        <fullName evidence="2">HTH cro/C1-type domain-containing protein</fullName>
    </recommendedName>
</protein>
<dbReference type="Pfam" id="PF13443">
    <property type="entry name" value="HTH_26"/>
    <property type="match status" value="1"/>
</dbReference>
<dbReference type="Gene3D" id="1.10.260.40">
    <property type="entry name" value="lambda repressor-like DNA-binding domains"/>
    <property type="match status" value="2"/>
</dbReference>
<dbReference type="EMBL" id="CP016379">
    <property type="protein sequence ID" value="AZR73414.1"/>
    <property type="molecule type" value="Genomic_DNA"/>
</dbReference>